<evidence type="ECO:0000256" key="1">
    <source>
        <dbReference type="ARBA" id="ARBA00022670"/>
    </source>
</evidence>
<protein>
    <submittedName>
        <fullName evidence="8">Oligoendopeptidase F, plasmid</fullName>
        <ecNumber evidence="8">3.4.24.-</ecNumber>
    </submittedName>
</protein>
<dbReference type="SUPFAM" id="SSF55486">
    <property type="entry name" value="Metalloproteases ('zincins'), catalytic domain"/>
    <property type="match status" value="1"/>
</dbReference>
<comment type="similarity">
    <text evidence="6">Belongs to the peptidase M3 family.</text>
</comment>
<dbReference type="Pfam" id="PF01432">
    <property type="entry name" value="Peptidase_M3"/>
    <property type="match status" value="1"/>
</dbReference>
<accession>A0A3B0PU52</accession>
<sequence>MPCKNKITGAYSIGASFGLDKKYILMNYNYSLDSVFTLVHELGHSMHSYYSDKKQNIFNASYPIILAEIASIYNELMLFDYLYENSKSKKEKFYLLQKFIDNFIGTVIKQTMW</sequence>
<keyword evidence="2 6" id="KW-0479">Metal-binding</keyword>
<dbReference type="InterPro" id="IPR042088">
    <property type="entry name" value="OligoPept_F_C"/>
</dbReference>
<dbReference type="GO" id="GO:0004222">
    <property type="term" value="F:metalloendopeptidase activity"/>
    <property type="evidence" value="ECO:0007669"/>
    <property type="project" value="InterPro"/>
</dbReference>
<feature type="non-terminal residue" evidence="8">
    <location>
        <position position="113"/>
    </location>
</feature>
<evidence type="ECO:0000256" key="4">
    <source>
        <dbReference type="ARBA" id="ARBA00022833"/>
    </source>
</evidence>
<dbReference type="Proteomes" id="UP000259328">
    <property type="component" value="Chromosome"/>
</dbReference>
<reference evidence="9" key="1">
    <citation type="submission" date="2018-06" db="EMBL/GenBank/DDBJ databases">
        <authorList>
            <consortium name="Pathogen Informatics"/>
        </authorList>
    </citation>
    <scope>NUCLEOTIDE SEQUENCE [LARGE SCALE GENOMIC DNA]</scope>
    <source>
        <strain evidence="9">NCTC10124</strain>
    </source>
</reference>
<comment type="cofactor">
    <cofactor evidence="6">
        <name>Zn(2+)</name>
        <dbReference type="ChEBI" id="CHEBI:29105"/>
    </cofactor>
    <text evidence="6">Binds 1 zinc ion.</text>
</comment>
<evidence type="ECO:0000313" key="8">
    <source>
        <dbReference type="EMBL" id="SYV93033.1"/>
    </source>
</evidence>
<feature type="domain" description="Peptidase M3A/M3B catalytic" evidence="7">
    <location>
        <begin position="4"/>
        <end position="113"/>
    </location>
</feature>
<dbReference type="Gene3D" id="1.10.1370.20">
    <property type="entry name" value="Oligoendopeptidase f, C-terminal domain"/>
    <property type="match status" value="1"/>
</dbReference>
<proteinExistence type="inferred from homology"/>
<keyword evidence="3 6" id="KW-0378">Hydrolase</keyword>
<evidence type="ECO:0000259" key="7">
    <source>
        <dbReference type="Pfam" id="PF01432"/>
    </source>
</evidence>
<evidence type="ECO:0000256" key="6">
    <source>
        <dbReference type="RuleBase" id="RU003435"/>
    </source>
</evidence>
<organism evidence="8 9">
    <name type="scientific">Mycoplasmopsis synoviae</name>
    <name type="common">Mycoplasma synoviae</name>
    <dbReference type="NCBI Taxonomy" id="2109"/>
    <lineage>
        <taxon>Bacteria</taxon>
        <taxon>Bacillati</taxon>
        <taxon>Mycoplasmatota</taxon>
        <taxon>Mycoplasmoidales</taxon>
        <taxon>Metamycoplasmataceae</taxon>
        <taxon>Mycoplasmopsis</taxon>
    </lineage>
</organism>
<dbReference type="EMBL" id="LS991953">
    <property type="protein sequence ID" value="SYV93033.1"/>
    <property type="molecule type" value="Genomic_DNA"/>
</dbReference>
<dbReference type="GO" id="GO:0046872">
    <property type="term" value="F:metal ion binding"/>
    <property type="evidence" value="ECO:0007669"/>
    <property type="project" value="UniProtKB-UniRule"/>
</dbReference>
<evidence type="ECO:0000256" key="2">
    <source>
        <dbReference type="ARBA" id="ARBA00022723"/>
    </source>
</evidence>
<dbReference type="AlphaFoldDB" id="A0A3B0PU52"/>
<evidence type="ECO:0000313" key="9">
    <source>
        <dbReference type="Proteomes" id="UP000259328"/>
    </source>
</evidence>
<dbReference type="EC" id="3.4.24.-" evidence="8"/>
<keyword evidence="1 6" id="KW-0645">Protease</keyword>
<evidence type="ECO:0000256" key="3">
    <source>
        <dbReference type="ARBA" id="ARBA00022801"/>
    </source>
</evidence>
<keyword evidence="5 6" id="KW-0482">Metalloprotease</keyword>
<evidence type="ECO:0000256" key="5">
    <source>
        <dbReference type="ARBA" id="ARBA00023049"/>
    </source>
</evidence>
<dbReference type="GO" id="GO:0006508">
    <property type="term" value="P:proteolysis"/>
    <property type="evidence" value="ECO:0007669"/>
    <property type="project" value="UniProtKB-KW"/>
</dbReference>
<gene>
    <name evidence="8" type="primary">pepF1_2</name>
    <name evidence="8" type="ORF">NCTC10124_00761</name>
</gene>
<keyword evidence="4 6" id="KW-0862">Zinc</keyword>
<dbReference type="InterPro" id="IPR001567">
    <property type="entry name" value="Pept_M3A_M3B_dom"/>
</dbReference>
<name>A0A3B0PU52_MYCSY</name>